<evidence type="ECO:0000313" key="2">
    <source>
        <dbReference type="EMBL" id="GHC14433.1"/>
    </source>
</evidence>
<comment type="caution">
    <text evidence="2">The sequence shown here is derived from an EMBL/GenBank/DDBJ whole genome shotgun (WGS) entry which is preliminary data.</text>
</comment>
<keyword evidence="3" id="KW-1185">Reference proteome</keyword>
<name>A0A8J3DJ31_9BACT</name>
<dbReference type="SMART" id="SM00530">
    <property type="entry name" value="HTH_XRE"/>
    <property type="match status" value="1"/>
</dbReference>
<dbReference type="Pfam" id="PF01381">
    <property type="entry name" value="HTH_3"/>
    <property type="match status" value="1"/>
</dbReference>
<dbReference type="AlphaFoldDB" id="A0A8J3DJ31"/>
<gene>
    <name evidence="2" type="ORF">GCM10007047_34420</name>
</gene>
<dbReference type="RefSeq" id="WP_189517679.1">
    <property type="nucleotide sequence ID" value="NZ_BMXG01000052.1"/>
</dbReference>
<evidence type="ECO:0000313" key="3">
    <source>
        <dbReference type="Proteomes" id="UP000642829"/>
    </source>
</evidence>
<feature type="domain" description="HTH cro/C1-type" evidence="1">
    <location>
        <begin position="18"/>
        <end position="72"/>
    </location>
</feature>
<dbReference type="Gene3D" id="1.10.260.40">
    <property type="entry name" value="lambda repressor-like DNA-binding domains"/>
    <property type="match status" value="1"/>
</dbReference>
<evidence type="ECO:0000259" key="1">
    <source>
        <dbReference type="PROSITE" id="PS50943"/>
    </source>
</evidence>
<organism evidence="2 3">
    <name type="scientific">Cerasicoccus arenae</name>
    <dbReference type="NCBI Taxonomy" id="424488"/>
    <lineage>
        <taxon>Bacteria</taxon>
        <taxon>Pseudomonadati</taxon>
        <taxon>Verrucomicrobiota</taxon>
        <taxon>Opitutia</taxon>
        <taxon>Puniceicoccales</taxon>
        <taxon>Cerasicoccaceae</taxon>
        <taxon>Cerasicoccus</taxon>
    </lineage>
</organism>
<dbReference type="InterPro" id="IPR001387">
    <property type="entry name" value="Cro/C1-type_HTH"/>
</dbReference>
<dbReference type="Proteomes" id="UP000642829">
    <property type="component" value="Unassembled WGS sequence"/>
</dbReference>
<dbReference type="InterPro" id="IPR010982">
    <property type="entry name" value="Lambda_DNA-bd_dom_sf"/>
</dbReference>
<dbReference type="EMBL" id="BMXG01000052">
    <property type="protein sequence ID" value="GHC14433.1"/>
    <property type="molecule type" value="Genomic_DNA"/>
</dbReference>
<accession>A0A8J3DJ31</accession>
<reference evidence="2" key="2">
    <citation type="submission" date="2020-09" db="EMBL/GenBank/DDBJ databases">
        <authorList>
            <person name="Sun Q."/>
            <person name="Kim S."/>
        </authorList>
    </citation>
    <scope>NUCLEOTIDE SEQUENCE</scope>
    <source>
        <strain evidence="2">KCTC 12870</strain>
    </source>
</reference>
<dbReference type="GO" id="GO:0003677">
    <property type="term" value="F:DNA binding"/>
    <property type="evidence" value="ECO:0007669"/>
    <property type="project" value="InterPro"/>
</dbReference>
<dbReference type="PROSITE" id="PS50943">
    <property type="entry name" value="HTH_CROC1"/>
    <property type="match status" value="1"/>
</dbReference>
<reference evidence="2" key="1">
    <citation type="journal article" date="2014" name="Int. J. Syst. Evol. Microbiol.">
        <title>Complete genome sequence of Corynebacterium casei LMG S-19264T (=DSM 44701T), isolated from a smear-ripened cheese.</title>
        <authorList>
            <consortium name="US DOE Joint Genome Institute (JGI-PGF)"/>
            <person name="Walter F."/>
            <person name="Albersmeier A."/>
            <person name="Kalinowski J."/>
            <person name="Ruckert C."/>
        </authorList>
    </citation>
    <scope>NUCLEOTIDE SEQUENCE</scope>
    <source>
        <strain evidence="2">KCTC 12870</strain>
    </source>
</reference>
<dbReference type="CDD" id="cd00093">
    <property type="entry name" value="HTH_XRE"/>
    <property type="match status" value="1"/>
</dbReference>
<protein>
    <recommendedName>
        <fullName evidence="1">HTH cro/C1-type domain-containing protein</fullName>
    </recommendedName>
</protein>
<sequence>MKTGRPPKSKRSDFGARIQNFREAASLSQREVAEKLGISQPSYAAWERRNVGLTQDQLEKLAQIFKIEVVDFFASEEQRKRRGGPVGRAKTTFEAVSQLPRPQQLKILDVVDALIAQSQ</sequence>
<dbReference type="SUPFAM" id="SSF47413">
    <property type="entry name" value="lambda repressor-like DNA-binding domains"/>
    <property type="match status" value="1"/>
</dbReference>
<proteinExistence type="predicted"/>